<dbReference type="AlphaFoldDB" id="A0A1F5GBT8"/>
<keyword evidence="2" id="KW-0597">Phosphoprotein</keyword>
<evidence type="ECO:0000256" key="6">
    <source>
        <dbReference type="ARBA" id="ARBA00022967"/>
    </source>
</evidence>
<feature type="transmembrane region" description="Helical" evidence="9">
    <location>
        <begin position="221"/>
        <end position="239"/>
    </location>
</feature>
<keyword evidence="5 9" id="KW-0812">Transmembrane</keyword>
<accession>A0A1F5GBT8</accession>
<dbReference type="GO" id="GO:0016020">
    <property type="term" value="C:membrane"/>
    <property type="evidence" value="ECO:0007669"/>
    <property type="project" value="InterPro"/>
</dbReference>
<feature type="transmembrane region" description="Helical" evidence="9">
    <location>
        <begin position="65"/>
        <end position="92"/>
    </location>
</feature>
<dbReference type="Pfam" id="PF03116">
    <property type="entry name" value="NQR2_RnfD_RnfE"/>
    <property type="match status" value="1"/>
</dbReference>
<dbReference type="GO" id="GO:0055085">
    <property type="term" value="P:transmembrane transport"/>
    <property type="evidence" value="ECO:0007669"/>
    <property type="project" value="InterPro"/>
</dbReference>
<evidence type="ECO:0000256" key="3">
    <source>
        <dbReference type="ARBA" id="ARBA00022630"/>
    </source>
</evidence>
<evidence type="ECO:0000256" key="5">
    <source>
        <dbReference type="ARBA" id="ARBA00022692"/>
    </source>
</evidence>
<name>A0A1F5GBT8_9BACT</name>
<keyword evidence="6" id="KW-1278">Translocase</keyword>
<dbReference type="Proteomes" id="UP000177369">
    <property type="component" value="Unassembled WGS sequence"/>
</dbReference>
<reference evidence="10 11" key="1">
    <citation type="journal article" date="2016" name="Nat. Commun.">
        <title>Thousands of microbial genomes shed light on interconnected biogeochemical processes in an aquifer system.</title>
        <authorList>
            <person name="Anantharaman K."/>
            <person name="Brown C.T."/>
            <person name="Hug L.A."/>
            <person name="Sharon I."/>
            <person name="Castelle C.J."/>
            <person name="Probst A.J."/>
            <person name="Thomas B.C."/>
            <person name="Singh A."/>
            <person name="Wilkins M.J."/>
            <person name="Karaoz U."/>
            <person name="Brodie E.L."/>
            <person name="Williams K.H."/>
            <person name="Hubbard S.S."/>
            <person name="Banfield J.F."/>
        </authorList>
    </citation>
    <scope>NUCLEOTIDE SEQUENCE [LARGE SCALE GENOMIC DNA]</scope>
</reference>
<comment type="caution">
    <text evidence="10">The sequence shown here is derived from an EMBL/GenBank/DDBJ whole genome shotgun (WGS) entry which is preliminary data.</text>
</comment>
<evidence type="ECO:0000256" key="1">
    <source>
        <dbReference type="ARBA" id="ARBA00022448"/>
    </source>
</evidence>
<organism evidence="10 11">
    <name type="scientific">Candidatus Curtissbacteria bacterium RIFCSPHIGHO2_02_FULL_40_16b</name>
    <dbReference type="NCBI Taxonomy" id="1797714"/>
    <lineage>
        <taxon>Bacteria</taxon>
        <taxon>Candidatus Curtissiibacteriota</taxon>
    </lineage>
</organism>
<keyword evidence="1" id="KW-0813">Transport</keyword>
<dbReference type="InterPro" id="IPR004338">
    <property type="entry name" value="NqrB/RnfD"/>
</dbReference>
<evidence type="ECO:0000256" key="9">
    <source>
        <dbReference type="SAM" id="Phobius"/>
    </source>
</evidence>
<proteinExistence type="predicted"/>
<dbReference type="STRING" id="1797714.A3D04_00535"/>
<dbReference type="EMBL" id="MFBD01000006">
    <property type="protein sequence ID" value="OGD89318.1"/>
    <property type="molecule type" value="Genomic_DNA"/>
</dbReference>
<evidence type="ECO:0000256" key="2">
    <source>
        <dbReference type="ARBA" id="ARBA00022553"/>
    </source>
</evidence>
<sequence>MKFGAYIKSMYWVTIAVLVVVATVENIGRGFPLNLVVAVLTASVLDVAIKRLWLKRKPSIPLSAIITGLIIGSVSVYAPVFGAFVATVLAILSKFLIRWKGSHIFNPAVFGVVISQVLSPVAHGPVVHGLSQVVEGFGPGGLTVSIWSVPLLLLANWRAKKLWISIPFLIATTILYYFTRLVSLTSLNVQSVFSFLEVLPYYFAFIIISEPKTTPYRKNEQLLFGLGIAILSILPLLLFGFYSHVVALAALLLGNLIYAAYRASKKKV</sequence>
<evidence type="ECO:0000256" key="7">
    <source>
        <dbReference type="ARBA" id="ARBA00022989"/>
    </source>
</evidence>
<feature type="transmembrane region" description="Helical" evidence="9">
    <location>
        <begin position="104"/>
        <end position="124"/>
    </location>
</feature>
<feature type="transmembrane region" description="Helical" evidence="9">
    <location>
        <begin position="136"/>
        <end position="155"/>
    </location>
</feature>
<protein>
    <recommendedName>
        <fullName evidence="12">RnfABCDGE type electron transport complex subunit D</fullName>
    </recommendedName>
</protein>
<keyword evidence="3" id="KW-0285">Flavoprotein</keyword>
<feature type="transmembrane region" description="Helical" evidence="9">
    <location>
        <begin position="162"/>
        <end position="179"/>
    </location>
</feature>
<gene>
    <name evidence="10" type="ORF">A3D04_00535</name>
</gene>
<feature type="transmembrane region" description="Helical" evidence="9">
    <location>
        <begin position="31"/>
        <end position="53"/>
    </location>
</feature>
<keyword evidence="7 9" id="KW-1133">Transmembrane helix</keyword>
<evidence type="ECO:0008006" key="12">
    <source>
        <dbReference type="Google" id="ProtNLM"/>
    </source>
</evidence>
<evidence type="ECO:0000313" key="11">
    <source>
        <dbReference type="Proteomes" id="UP000177369"/>
    </source>
</evidence>
<evidence type="ECO:0000256" key="4">
    <source>
        <dbReference type="ARBA" id="ARBA00022643"/>
    </source>
</evidence>
<evidence type="ECO:0000313" key="10">
    <source>
        <dbReference type="EMBL" id="OGD89318.1"/>
    </source>
</evidence>
<feature type="transmembrane region" description="Helical" evidence="9">
    <location>
        <begin position="245"/>
        <end position="261"/>
    </location>
</feature>
<keyword evidence="4" id="KW-0288">FMN</keyword>
<feature type="transmembrane region" description="Helical" evidence="9">
    <location>
        <begin position="191"/>
        <end position="209"/>
    </location>
</feature>
<feature type="transmembrane region" description="Helical" evidence="9">
    <location>
        <begin position="6"/>
        <end position="24"/>
    </location>
</feature>
<evidence type="ECO:0000256" key="8">
    <source>
        <dbReference type="ARBA" id="ARBA00023136"/>
    </source>
</evidence>
<keyword evidence="8 9" id="KW-0472">Membrane</keyword>